<dbReference type="InterPro" id="IPR052717">
    <property type="entry name" value="Vacuolar_transposase_reg"/>
</dbReference>
<proteinExistence type="predicted"/>
<evidence type="ECO:0000259" key="2">
    <source>
        <dbReference type="Pfam" id="PF05699"/>
    </source>
</evidence>
<comment type="caution">
    <text evidence="3">The sequence shown here is derived from an EMBL/GenBank/DDBJ whole genome shotgun (WGS) entry which is preliminary data.</text>
</comment>
<gene>
    <name evidence="3" type="ORF">GMARGA_LOCUS1894</name>
</gene>
<dbReference type="InterPro" id="IPR008906">
    <property type="entry name" value="HATC_C_dom"/>
</dbReference>
<evidence type="ECO:0000313" key="4">
    <source>
        <dbReference type="Proteomes" id="UP000789901"/>
    </source>
</evidence>
<dbReference type="PANTHER" id="PTHR46169:SF15">
    <property type="entry name" value="INNER CENTROMERE PROTEIN A-LIKE ISOFORM X1-RELATED"/>
    <property type="match status" value="1"/>
</dbReference>
<evidence type="ECO:0000256" key="1">
    <source>
        <dbReference type="SAM" id="MobiDB-lite"/>
    </source>
</evidence>
<dbReference type="SUPFAM" id="SSF53098">
    <property type="entry name" value="Ribonuclease H-like"/>
    <property type="match status" value="1"/>
</dbReference>
<feature type="compositionally biased region" description="Basic and acidic residues" evidence="1">
    <location>
        <begin position="1"/>
        <end position="13"/>
    </location>
</feature>
<reference evidence="3 4" key="1">
    <citation type="submission" date="2021-06" db="EMBL/GenBank/DDBJ databases">
        <authorList>
            <person name="Kallberg Y."/>
            <person name="Tangrot J."/>
            <person name="Rosling A."/>
        </authorList>
    </citation>
    <scope>NUCLEOTIDE SEQUENCE [LARGE SCALE GENOMIC DNA]</scope>
    <source>
        <strain evidence="3 4">120-4 pot B 10/14</strain>
    </source>
</reference>
<dbReference type="Pfam" id="PF05699">
    <property type="entry name" value="Dimer_Tnp_hAT"/>
    <property type="match status" value="1"/>
</dbReference>
<keyword evidence="4" id="KW-1185">Reference proteome</keyword>
<feature type="domain" description="HAT C-terminal dimerisation" evidence="2">
    <location>
        <begin position="129"/>
        <end position="165"/>
    </location>
</feature>
<sequence>MAQNKSDSEREESYYEEISQNTESKGPSKSFVWDYFRREGIKSTCEVKLDDSEECGVSYFDGSTTSNLINHLTQLKRNMNLYNKNLLSFIIDDSQPFNIIECRSFQKLLHSLDENFSIPCILFKGGIIKNPRFPILSKIARKYLCVSATSVSSEWLFSDVGKKYHGKTHKT</sequence>
<dbReference type="Proteomes" id="UP000789901">
    <property type="component" value="Unassembled WGS sequence"/>
</dbReference>
<organism evidence="3 4">
    <name type="scientific">Gigaspora margarita</name>
    <dbReference type="NCBI Taxonomy" id="4874"/>
    <lineage>
        <taxon>Eukaryota</taxon>
        <taxon>Fungi</taxon>
        <taxon>Fungi incertae sedis</taxon>
        <taxon>Mucoromycota</taxon>
        <taxon>Glomeromycotina</taxon>
        <taxon>Glomeromycetes</taxon>
        <taxon>Diversisporales</taxon>
        <taxon>Gigasporaceae</taxon>
        <taxon>Gigaspora</taxon>
    </lineage>
</organism>
<dbReference type="InterPro" id="IPR012337">
    <property type="entry name" value="RNaseH-like_sf"/>
</dbReference>
<protein>
    <submittedName>
        <fullName evidence="3">24085_t:CDS:1</fullName>
    </submittedName>
</protein>
<dbReference type="EMBL" id="CAJVQB010000541">
    <property type="protein sequence ID" value="CAG8494645.1"/>
    <property type="molecule type" value="Genomic_DNA"/>
</dbReference>
<evidence type="ECO:0000313" key="3">
    <source>
        <dbReference type="EMBL" id="CAG8494645.1"/>
    </source>
</evidence>
<accession>A0ABM8W0N1</accession>
<dbReference type="PANTHER" id="PTHR46169">
    <property type="entry name" value="DNA REPLICATION-RELATED ELEMENT FACTOR, ISOFORM A"/>
    <property type="match status" value="1"/>
</dbReference>
<name>A0ABM8W0N1_GIGMA</name>
<feature type="compositionally biased region" description="Polar residues" evidence="1">
    <location>
        <begin position="18"/>
        <end position="27"/>
    </location>
</feature>
<feature type="region of interest" description="Disordered" evidence="1">
    <location>
        <begin position="1"/>
        <end position="27"/>
    </location>
</feature>